<evidence type="ECO:0000256" key="1">
    <source>
        <dbReference type="ARBA" id="ARBA00004370"/>
    </source>
</evidence>
<comment type="subcellular location">
    <subcellularLocation>
        <location evidence="1">Membrane</location>
    </subcellularLocation>
</comment>
<reference evidence="7 8" key="1">
    <citation type="submission" date="2020-08" db="EMBL/GenBank/DDBJ databases">
        <title>Genome public.</title>
        <authorList>
            <person name="Liu C."/>
            <person name="Sun Q."/>
        </authorList>
    </citation>
    <scope>NUCLEOTIDE SEQUENCE [LARGE SCALE GENOMIC DNA]</scope>
    <source>
        <strain evidence="7 8">BX17</strain>
    </source>
</reference>
<feature type="coiled-coil region" evidence="4">
    <location>
        <begin position="353"/>
        <end position="387"/>
    </location>
</feature>
<accession>A0A8I0DQT8</accession>
<gene>
    <name evidence="7" type="ORF">H8S54_03105</name>
</gene>
<dbReference type="SUPFAM" id="SSF55874">
    <property type="entry name" value="ATPase domain of HSP90 chaperone/DNA topoisomerase II/histidine kinase"/>
    <property type="match status" value="1"/>
</dbReference>
<feature type="transmembrane region" description="Helical" evidence="5">
    <location>
        <begin position="12"/>
        <end position="33"/>
    </location>
</feature>
<dbReference type="InterPro" id="IPR010559">
    <property type="entry name" value="Sig_transdc_His_kin_internal"/>
</dbReference>
<evidence type="ECO:0000313" key="7">
    <source>
        <dbReference type="EMBL" id="MBC5650138.1"/>
    </source>
</evidence>
<dbReference type="InterPro" id="IPR036890">
    <property type="entry name" value="HATPase_C_sf"/>
</dbReference>
<dbReference type="Proteomes" id="UP000652847">
    <property type="component" value="Unassembled WGS sequence"/>
</dbReference>
<keyword evidence="5" id="KW-0472">Membrane</keyword>
<dbReference type="RefSeq" id="WP_186900887.1">
    <property type="nucleotide sequence ID" value="NZ_JACOOT010000008.1"/>
</dbReference>
<comment type="caution">
    <text evidence="7">The sequence shown here is derived from an EMBL/GenBank/DDBJ whole genome shotgun (WGS) entry which is preliminary data.</text>
</comment>
<dbReference type="Gene3D" id="3.30.565.10">
    <property type="entry name" value="Histidine kinase-like ATPase, C-terminal domain"/>
    <property type="match status" value="1"/>
</dbReference>
<keyword evidence="4" id="KW-0175">Coiled coil</keyword>
<keyword evidence="2" id="KW-0597">Phosphoprotein</keyword>
<evidence type="ECO:0000256" key="4">
    <source>
        <dbReference type="SAM" id="Coils"/>
    </source>
</evidence>
<dbReference type="PANTHER" id="PTHR34220">
    <property type="entry name" value="SENSOR HISTIDINE KINASE YPDA"/>
    <property type="match status" value="1"/>
</dbReference>
<dbReference type="InterPro" id="IPR050640">
    <property type="entry name" value="Bact_2-comp_sensor_kinase"/>
</dbReference>
<dbReference type="EMBL" id="JACOOT010000008">
    <property type="protein sequence ID" value="MBC5650138.1"/>
    <property type="molecule type" value="Genomic_DNA"/>
</dbReference>
<dbReference type="PANTHER" id="PTHR34220:SF7">
    <property type="entry name" value="SENSOR HISTIDINE KINASE YPDA"/>
    <property type="match status" value="1"/>
</dbReference>
<feature type="transmembrane region" description="Helical" evidence="5">
    <location>
        <begin position="296"/>
        <end position="318"/>
    </location>
</feature>
<dbReference type="GO" id="GO:0000155">
    <property type="term" value="F:phosphorelay sensor kinase activity"/>
    <property type="evidence" value="ECO:0007669"/>
    <property type="project" value="InterPro"/>
</dbReference>
<dbReference type="GO" id="GO:0016020">
    <property type="term" value="C:membrane"/>
    <property type="evidence" value="ECO:0007669"/>
    <property type="project" value="UniProtKB-SubCell"/>
</dbReference>
<protein>
    <submittedName>
        <fullName evidence="7">Histidine kinase</fullName>
    </submittedName>
</protein>
<dbReference type="InterPro" id="IPR003660">
    <property type="entry name" value="HAMP_dom"/>
</dbReference>
<evidence type="ECO:0000256" key="3">
    <source>
        <dbReference type="ARBA" id="ARBA00022679"/>
    </source>
</evidence>
<proteinExistence type="predicted"/>
<keyword evidence="5" id="KW-0812">Transmembrane</keyword>
<evidence type="ECO:0000259" key="6">
    <source>
        <dbReference type="PROSITE" id="PS50885"/>
    </source>
</evidence>
<keyword evidence="8" id="KW-1185">Reference proteome</keyword>
<keyword evidence="5" id="KW-1133">Transmembrane helix</keyword>
<organism evidence="7 8">
    <name type="scientific">Blautia segnis</name>
    <dbReference type="NCBI Taxonomy" id="2763030"/>
    <lineage>
        <taxon>Bacteria</taxon>
        <taxon>Bacillati</taxon>
        <taxon>Bacillota</taxon>
        <taxon>Clostridia</taxon>
        <taxon>Lachnospirales</taxon>
        <taxon>Lachnospiraceae</taxon>
        <taxon>Blautia</taxon>
    </lineage>
</organism>
<keyword evidence="3" id="KW-0808">Transferase</keyword>
<dbReference type="SMART" id="SM00304">
    <property type="entry name" value="HAMP"/>
    <property type="match status" value="1"/>
</dbReference>
<evidence type="ECO:0000256" key="2">
    <source>
        <dbReference type="ARBA" id="ARBA00022553"/>
    </source>
</evidence>
<name>A0A8I0DQT8_9FIRM</name>
<keyword evidence="7" id="KW-0418">Kinase</keyword>
<dbReference type="PROSITE" id="PS50885">
    <property type="entry name" value="HAMP"/>
    <property type="match status" value="1"/>
</dbReference>
<sequence length="603" mass="68287">MKSRSLQSKLFFAYISLACLILFSFAVFFYAFVSRQLKQSQISAMNTLNSSFQTQVDSAIRNLDAVSVNINYSNQSKTILDNSFNLNISSDMLSAMSDLFISLSGTELKADQVNLYDFSGYVLEAGISTIVKKTDGSKDEWIEAARELEGKKVLTPPYCTREYTKTATYDQWFISLYRSFNNQYKRGVGVIETAKQCKSVFKSIITYKKKNHEDAASIYVFDSNGDLIYPYDISQEYKAALQPYYELTKGDDSALTFISPLTGKTEYAAEAVSSYTGYTYLTIQPESVVLAPVYNLLRILAAIVALFLTVSIFISYRLSRSVVKPVKHLKHIIQRMELDTLGQEKVTAYPVSVNELEELYQAFQLMSDNLKDSMEQLTQAKEQELRARSMALQTQINPHFYYNTLSSIIVLAENGDSQTVVKMCRNLSQIMRYITSTAETTVTLKDELDYVQKYLYCMKVRYQSSLNYSIDVDERLLSQPVPKLIIQPIVENAIRYGSDCAPPWNISVTSIVTHGSWQIEVSDTGPGFTEEAKERITANIMKAIQNPGLPELKINGLGTVNVYLRWKIFCKGDIIFRYGNNTDGHGVVSIGRYFQNKEDTETV</sequence>
<dbReference type="Gene3D" id="6.10.340.10">
    <property type="match status" value="1"/>
</dbReference>
<dbReference type="Pfam" id="PF06580">
    <property type="entry name" value="His_kinase"/>
    <property type="match status" value="1"/>
</dbReference>
<evidence type="ECO:0000256" key="5">
    <source>
        <dbReference type="SAM" id="Phobius"/>
    </source>
</evidence>
<feature type="domain" description="HAMP" evidence="6">
    <location>
        <begin position="320"/>
        <end position="375"/>
    </location>
</feature>
<evidence type="ECO:0000313" key="8">
    <source>
        <dbReference type="Proteomes" id="UP000652847"/>
    </source>
</evidence>
<dbReference type="AlphaFoldDB" id="A0A8I0DQT8"/>